<feature type="region of interest" description="Disordered" evidence="1">
    <location>
        <begin position="1"/>
        <end position="83"/>
    </location>
</feature>
<dbReference type="EnsemblPlants" id="PNT70727">
    <property type="protein sequence ID" value="PNT70727"/>
    <property type="gene ID" value="BRADI_2g16873v3"/>
</dbReference>
<dbReference type="Proteomes" id="UP000008810">
    <property type="component" value="Chromosome 2"/>
</dbReference>
<name>A0A2K2D8Y5_BRADI</name>
<gene>
    <name evidence="2" type="ORF">BRADI_2g16873v3</name>
</gene>
<feature type="compositionally biased region" description="Gly residues" evidence="1">
    <location>
        <begin position="35"/>
        <end position="45"/>
    </location>
</feature>
<sequence>MGNSQVKRNEEASDLKDALLHRTGAADARAEGRGQDNGAGMPGGGEPHHDGGAANVSGTITDPSVGAQEGEPMVSPSPIMLPGPRRGDARLLFSMRNLWVSNQIQNDIVVINCLQSQSTSKLISMH</sequence>
<evidence type="ECO:0000256" key="1">
    <source>
        <dbReference type="SAM" id="MobiDB-lite"/>
    </source>
</evidence>
<accession>A0A2K2D8Y5</accession>
<evidence type="ECO:0000313" key="2">
    <source>
        <dbReference type="EMBL" id="PNT70727.1"/>
    </source>
</evidence>
<reference evidence="3" key="3">
    <citation type="submission" date="2018-08" db="UniProtKB">
        <authorList>
            <consortium name="EnsemblPlants"/>
        </authorList>
    </citation>
    <scope>IDENTIFICATION</scope>
    <source>
        <strain evidence="3">cv. Bd21</strain>
    </source>
</reference>
<evidence type="ECO:0000313" key="3">
    <source>
        <dbReference type="EnsemblPlants" id="PNT70727"/>
    </source>
</evidence>
<dbReference type="Gramene" id="PNT70727">
    <property type="protein sequence ID" value="PNT70727"/>
    <property type="gene ID" value="BRADI_2g16873v3"/>
</dbReference>
<dbReference type="EMBL" id="CM000881">
    <property type="protein sequence ID" value="PNT70727.1"/>
    <property type="molecule type" value="Genomic_DNA"/>
</dbReference>
<evidence type="ECO:0000313" key="4">
    <source>
        <dbReference type="Proteomes" id="UP000008810"/>
    </source>
</evidence>
<protein>
    <submittedName>
        <fullName evidence="2 3">Uncharacterized protein</fullName>
    </submittedName>
</protein>
<organism evidence="2">
    <name type="scientific">Brachypodium distachyon</name>
    <name type="common">Purple false brome</name>
    <name type="synonym">Trachynia distachya</name>
    <dbReference type="NCBI Taxonomy" id="15368"/>
    <lineage>
        <taxon>Eukaryota</taxon>
        <taxon>Viridiplantae</taxon>
        <taxon>Streptophyta</taxon>
        <taxon>Embryophyta</taxon>
        <taxon>Tracheophyta</taxon>
        <taxon>Spermatophyta</taxon>
        <taxon>Magnoliopsida</taxon>
        <taxon>Liliopsida</taxon>
        <taxon>Poales</taxon>
        <taxon>Poaceae</taxon>
        <taxon>BOP clade</taxon>
        <taxon>Pooideae</taxon>
        <taxon>Stipodae</taxon>
        <taxon>Brachypodieae</taxon>
        <taxon>Brachypodium</taxon>
    </lineage>
</organism>
<dbReference type="InParanoid" id="A0A2K2D8Y5"/>
<keyword evidence="4" id="KW-1185">Reference proteome</keyword>
<feature type="compositionally biased region" description="Basic and acidic residues" evidence="1">
    <location>
        <begin position="7"/>
        <end position="20"/>
    </location>
</feature>
<reference evidence="2 3" key="1">
    <citation type="journal article" date="2010" name="Nature">
        <title>Genome sequencing and analysis of the model grass Brachypodium distachyon.</title>
        <authorList>
            <consortium name="International Brachypodium Initiative"/>
        </authorList>
    </citation>
    <scope>NUCLEOTIDE SEQUENCE [LARGE SCALE GENOMIC DNA]</scope>
    <source>
        <strain evidence="2 3">Bd21</strain>
    </source>
</reference>
<reference evidence="2" key="2">
    <citation type="submission" date="2017-06" db="EMBL/GenBank/DDBJ databases">
        <title>WGS assembly of Brachypodium distachyon.</title>
        <authorList>
            <consortium name="The International Brachypodium Initiative"/>
            <person name="Lucas S."/>
            <person name="Harmon-Smith M."/>
            <person name="Lail K."/>
            <person name="Tice H."/>
            <person name="Grimwood J."/>
            <person name="Bruce D."/>
            <person name="Barry K."/>
            <person name="Shu S."/>
            <person name="Lindquist E."/>
            <person name="Wang M."/>
            <person name="Pitluck S."/>
            <person name="Vogel J.P."/>
            <person name="Garvin D.F."/>
            <person name="Mockler T.C."/>
            <person name="Schmutz J."/>
            <person name="Rokhsar D."/>
            <person name="Bevan M.W."/>
        </authorList>
    </citation>
    <scope>NUCLEOTIDE SEQUENCE</scope>
    <source>
        <strain evidence="2">Bd21</strain>
    </source>
</reference>
<dbReference type="AlphaFoldDB" id="A0A2K2D8Y5"/>
<proteinExistence type="predicted"/>